<proteinExistence type="predicted"/>
<dbReference type="InterPro" id="IPR009056">
    <property type="entry name" value="Cyt_c-like_dom"/>
</dbReference>
<keyword evidence="1 4" id="KW-0349">Heme</keyword>
<dbReference type="STRING" id="237018.SAMN04489723_1141"/>
<dbReference type="RefSeq" id="WP_139229115.1">
    <property type="nucleotide sequence ID" value="NZ_FOKK01000014.1"/>
</dbReference>
<sequence length="167" mass="18161">PAYEAAVAHISGLSVKEKKEEDIKSSLTGSDRELFILGKEIYAREGFCSTCHQPDGQGLSASGFPPLADTPWVTGNEERLIKIVLKGVMGPITVKGKDYPGQVPMTPFEGMLDDSQVAAVLTFVRNSFGNQASAISPDLVKKVREEIKDHTGFYQPADLLKAHPMEK</sequence>
<dbReference type="GO" id="GO:0046872">
    <property type="term" value="F:metal ion binding"/>
    <property type="evidence" value="ECO:0007669"/>
    <property type="project" value="UniProtKB-KW"/>
</dbReference>
<keyword evidence="2 4" id="KW-0479">Metal-binding</keyword>
<protein>
    <submittedName>
        <fullName evidence="6">Cytochrome c, mono-and diheme variants</fullName>
    </submittedName>
</protein>
<dbReference type="Gene3D" id="1.10.760.10">
    <property type="entry name" value="Cytochrome c-like domain"/>
    <property type="match status" value="1"/>
</dbReference>
<evidence type="ECO:0000313" key="7">
    <source>
        <dbReference type="Proteomes" id="UP000198790"/>
    </source>
</evidence>
<organism evidence="6 7">
    <name type="scientific">Algoriphagus aquimarinus</name>
    <dbReference type="NCBI Taxonomy" id="237018"/>
    <lineage>
        <taxon>Bacteria</taxon>
        <taxon>Pseudomonadati</taxon>
        <taxon>Bacteroidota</taxon>
        <taxon>Cytophagia</taxon>
        <taxon>Cytophagales</taxon>
        <taxon>Cyclobacteriaceae</taxon>
        <taxon>Algoriphagus</taxon>
    </lineage>
</organism>
<dbReference type="SUPFAM" id="SSF46626">
    <property type="entry name" value="Cytochrome c"/>
    <property type="match status" value="1"/>
</dbReference>
<evidence type="ECO:0000256" key="1">
    <source>
        <dbReference type="ARBA" id="ARBA00022617"/>
    </source>
</evidence>
<dbReference type="InterPro" id="IPR051459">
    <property type="entry name" value="Cytochrome_c-type_DH"/>
</dbReference>
<reference evidence="6 7" key="1">
    <citation type="submission" date="2016-10" db="EMBL/GenBank/DDBJ databases">
        <authorList>
            <person name="de Groot N.N."/>
        </authorList>
    </citation>
    <scope>NUCLEOTIDE SEQUENCE [LARGE SCALE GENOMIC DNA]</scope>
    <source>
        <strain evidence="6 7">DSM 23399</strain>
    </source>
</reference>
<gene>
    <name evidence="6" type="ORF">SAMN04489723_1141</name>
</gene>
<evidence type="ECO:0000256" key="2">
    <source>
        <dbReference type="ARBA" id="ARBA00022723"/>
    </source>
</evidence>
<keyword evidence="3 4" id="KW-0408">Iron</keyword>
<feature type="domain" description="Cytochrome c" evidence="5">
    <location>
        <begin position="33"/>
        <end position="128"/>
    </location>
</feature>
<dbReference type="Proteomes" id="UP000198790">
    <property type="component" value="Unassembled WGS sequence"/>
</dbReference>
<dbReference type="GO" id="GO:0020037">
    <property type="term" value="F:heme binding"/>
    <property type="evidence" value="ECO:0007669"/>
    <property type="project" value="InterPro"/>
</dbReference>
<feature type="non-terminal residue" evidence="6">
    <location>
        <position position="1"/>
    </location>
</feature>
<dbReference type="EMBL" id="FOKK01000014">
    <property type="protein sequence ID" value="SFB49776.1"/>
    <property type="molecule type" value="Genomic_DNA"/>
</dbReference>
<dbReference type="GO" id="GO:0009055">
    <property type="term" value="F:electron transfer activity"/>
    <property type="evidence" value="ECO:0007669"/>
    <property type="project" value="InterPro"/>
</dbReference>
<dbReference type="InterPro" id="IPR036909">
    <property type="entry name" value="Cyt_c-like_dom_sf"/>
</dbReference>
<dbReference type="PANTHER" id="PTHR35008:SF8">
    <property type="entry name" value="ALCOHOL DEHYDROGENASE CYTOCHROME C SUBUNIT"/>
    <property type="match status" value="1"/>
</dbReference>
<keyword evidence="7" id="KW-1185">Reference proteome</keyword>
<evidence type="ECO:0000256" key="4">
    <source>
        <dbReference type="PROSITE-ProRule" id="PRU00433"/>
    </source>
</evidence>
<evidence type="ECO:0000259" key="5">
    <source>
        <dbReference type="PROSITE" id="PS51007"/>
    </source>
</evidence>
<dbReference type="Pfam" id="PF00034">
    <property type="entry name" value="Cytochrom_C"/>
    <property type="match status" value="1"/>
</dbReference>
<dbReference type="OrthoDB" id="9808161at2"/>
<accession>A0A1I1BJG8</accession>
<name>A0A1I1BJG8_9BACT</name>
<evidence type="ECO:0000313" key="6">
    <source>
        <dbReference type="EMBL" id="SFB49776.1"/>
    </source>
</evidence>
<dbReference type="PANTHER" id="PTHR35008">
    <property type="entry name" value="BLL4482 PROTEIN-RELATED"/>
    <property type="match status" value="1"/>
</dbReference>
<evidence type="ECO:0000256" key="3">
    <source>
        <dbReference type="ARBA" id="ARBA00023004"/>
    </source>
</evidence>
<dbReference type="PROSITE" id="PS51007">
    <property type="entry name" value="CYTC"/>
    <property type="match status" value="1"/>
</dbReference>
<dbReference type="AlphaFoldDB" id="A0A1I1BJG8"/>